<dbReference type="SUPFAM" id="SSF50331">
    <property type="entry name" value="MOP-like"/>
    <property type="match status" value="1"/>
</dbReference>
<dbReference type="InterPro" id="IPR051815">
    <property type="entry name" value="Molybdate_resp_trans_reg"/>
</dbReference>
<gene>
    <name evidence="4" type="ORF">MBCUT_08710</name>
</gene>
<keyword evidence="5" id="KW-1185">Reference proteome</keyword>
<dbReference type="Gene3D" id="2.40.50.100">
    <property type="match status" value="1"/>
</dbReference>
<dbReference type="PANTHER" id="PTHR30432:SF1">
    <property type="entry name" value="DNA-BINDING TRANSCRIPTIONAL DUAL REGULATOR MODE"/>
    <property type="match status" value="1"/>
</dbReference>
<protein>
    <submittedName>
        <fullName evidence="4">DNA-binding transcriptional regulator ModE</fullName>
    </submittedName>
</protein>
<dbReference type="GO" id="GO:0015689">
    <property type="term" value="P:molybdate ion transport"/>
    <property type="evidence" value="ECO:0007669"/>
    <property type="project" value="InterPro"/>
</dbReference>
<accession>A0A166E850</accession>
<feature type="domain" description="Mop" evidence="3">
    <location>
        <begin position="164"/>
        <end position="229"/>
    </location>
</feature>
<keyword evidence="2" id="KW-0500">Molybdenum</keyword>
<proteinExistence type="predicted"/>
<dbReference type="InterPro" id="IPR004606">
    <property type="entry name" value="Mop_domain"/>
</dbReference>
<dbReference type="STRING" id="47311.MBCUT_08710"/>
<evidence type="ECO:0000313" key="4">
    <source>
        <dbReference type="EMBL" id="KZX16379.1"/>
    </source>
</evidence>
<name>A0A166E850_9EURY</name>
<dbReference type="InterPro" id="IPR005116">
    <property type="entry name" value="Transp-assoc_OB_typ1"/>
</dbReference>
<dbReference type="PROSITE" id="PS51866">
    <property type="entry name" value="MOP"/>
    <property type="match status" value="1"/>
</dbReference>
<dbReference type="Pfam" id="PF03459">
    <property type="entry name" value="TOBE"/>
    <property type="match status" value="1"/>
</dbReference>
<reference evidence="4 5" key="1">
    <citation type="submission" date="2016-04" db="EMBL/GenBank/DDBJ databases">
        <title>Genome sequence of Methanobrevibacter cuticularis DSM 11139.</title>
        <authorList>
            <person name="Poehlein A."/>
            <person name="Seedorf H."/>
            <person name="Daniel R."/>
        </authorList>
    </citation>
    <scope>NUCLEOTIDE SEQUENCE [LARGE SCALE GENOMIC DNA]</scope>
    <source>
        <strain evidence="4 5">DSM 11139</strain>
    </source>
</reference>
<dbReference type="Proteomes" id="UP000077275">
    <property type="component" value="Unassembled WGS sequence"/>
</dbReference>
<dbReference type="AlphaFoldDB" id="A0A166E850"/>
<dbReference type="InterPro" id="IPR008995">
    <property type="entry name" value="Mo/tungstate-bd_C_term_dom"/>
</dbReference>
<comment type="caution">
    <text evidence="4">The sequence shown here is derived from an EMBL/GenBank/DDBJ whole genome shotgun (WGS) entry which is preliminary data.</text>
</comment>
<comment type="subcellular location">
    <subcellularLocation>
        <location evidence="1">Cell membrane</location>
        <topology evidence="1">Peripheral membrane protein</topology>
    </subcellularLocation>
</comment>
<dbReference type="OrthoDB" id="70912at2157"/>
<evidence type="ECO:0000313" key="5">
    <source>
        <dbReference type="Proteomes" id="UP000077275"/>
    </source>
</evidence>
<dbReference type="GO" id="GO:0003677">
    <property type="term" value="F:DNA binding"/>
    <property type="evidence" value="ECO:0007669"/>
    <property type="project" value="UniProtKB-KW"/>
</dbReference>
<evidence type="ECO:0000256" key="1">
    <source>
        <dbReference type="ARBA" id="ARBA00004202"/>
    </source>
</evidence>
<dbReference type="InterPro" id="IPR036388">
    <property type="entry name" value="WH-like_DNA-bd_sf"/>
</dbReference>
<dbReference type="EMBL" id="LWMW01000093">
    <property type="protein sequence ID" value="KZX16379.1"/>
    <property type="molecule type" value="Genomic_DNA"/>
</dbReference>
<keyword evidence="4" id="KW-0238">DNA-binding</keyword>
<dbReference type="RefSeq" id="WP_067259343.1">
    <property type="nucleotide sequence ID" value="NZ_LWMW01000093.1"/>
</dbReference>
<organism evidence="4 5">
    <name type="scientific">Methanobrevibacter cuticularis</name>
    <dbReference type="NCBI Taxonomy" id="47311"/>
    <lineage>
        <taxon>Archaea</taxon>
        <taxon>Methanobacteriati</taxon>
        <taxon>Methanobacteriota</taxon>
        <taxon>Methanomada group</taxon>
        <taxon>Methanobacteria</taxon>
        <taxon>Methanobacteriales</taxon>
        <taxon>Methanobacteriaceae</taxon>
        <taxon>Methanobrevibacter</taxon>
    </lineage>
</organism>
<dbReference type="SUPFAM" id="SSF46785">
    <property type="entry name" value="Winged helix' DNA-binding domain"/>
    <property type="match status" value="1"/>
</dbReference>
<dbReference type="PANTHER" id="PTHR30432">
    <property type="entry name" value="TRANSCRIPTIONAL REGULATOR MODE"/>
    <property type="match status" value="1"/>
</dbReference>
<evidence type="ECO:0000256" key="2">
    <source>
        <dbReference type="ARBA" id="ARBA00022505"/>
    </source>
</evidence>
<evidence type="ECO:0000259" key="3">
    <source>
        <dbReference type="PROSITE" id="PS51866"/>
    </source>
</evidence>
<dbReference type="Gene3D" id="1.10.10.10">
    <property type="entry name" value="Winged helix-like DNA-binding domain superfamily/Winged helix DNA-binding domain"/>
    <property type="match status" value="1"/>
</dbReference>
<dbReference type="GO" id="GO:0005886">
    <property type="term" value="C:plasma membrane"/>
    <property type="evidence" value="ECO:0007669"/>
    <property type="project" value="UniProtKB-SubCell"/>
</dbReference>
<dbReference type="InterPro" id="IPR036390">
    <property type="entry name" value="WH_DNA-bd_sf"/>
</dbReference>
<sequence>MREVEAGVEYKINIGGKAFLLDKKKYDLLNYINMTNSITEGAKLTKISYRTALNYIDRIESTLEIAIVSTSKGGKGGGGSTVLSYEGAKILKECKKINAIMELHKDVNEIETKILNIDKSKGVMTIEMNEVHITIPLNDNYEVGDKILALISYDNIFIMLEPQESSVQNIIKGYITEISLNNEMIKIKVDIGGISLYSNITLSAEEKLNLKIGKEVYVGFKAVSIATLKI</sequence>
<dbReference type="PATRIC" id="fig|47311.3.peg.962"/>